<dbReference type="InterPro" id="IPR013096">
    <property type="entry name" value="Cupin_2"/>
</dbReference>
<dbReference type="Gene3D" id="2.60.120.10">
    <property type="entry name" value="Jelly Rolls"/>
    <property type="match status" value="1"/>
</dbReference>
<accession>A0AAU7DU15</accession>
<evidence type="ECO:0000313" key="2">
    <source>
        <dbReference type="EMBL" id="XBH20251.1"/>
    </source>
</evidence>
<dbReference type="Pfam" id="PF07883">
    <property type="entry name" value="Cupin_2"/>
    <property type="match status" value="1"/>
</dbReference>
<sequence>MLARTVTHRFTGEQVTFLETAEDTGGQYLLIEVSLPPHSDGPPLHSHLSFTEQFTVISGMLTVRVEKSRKQLSAGQQALLVPGIKHTFTNDHDEPVTFQVQLTPPSQFEQSMRIHYGLMDDDRTNAKGVPKNLFHLALILSLQDTLVTGIPPRLQRMFLNALVWLGNKTKAFAGLENYTGK</sequence>
<dbReference type="SUPFAM" id="SSF51182">
    <property type="entry name" value="RmlC-like cupins"/>
    <property type="match status" value="1"/>
</dbReference>
<dbReference type="PANTHER" id="PTHR36440">
    <property type="entry name" value="PUTATIVE (AFU_ORTHOLOGUE AFUA_8G07350)-RELATED"/>
    <property type="match status" value="1"/>
</dbReference>
<protein>
    <submittedName>
        <fullName evidence="2">Cupin domain-containing protein</fullName>
    </submittedName>
</protein>
<dbReference type="PANTHER" id="PTHR36440:SF1">
    <property type="entry name" value="PUTATIVE (AFU_ORTHOLOGUE AFUA_8G07350)-RELATED"/>
    <property type="match status" value="1"/>
</dbReference>
<name>A0AAU7DU15_9MICO</name>
<organism evidence="2">
    <name type="scientific">Jonesiaceae bacterium BS-20</name>
    <dbReference type="NCBI Taxonomy" id="3120821"/>
    <lineage>
        <taxon>Bacteria</taxon>
        <taxon>Bacillati</taxon>
        <taxon>Actinomycetota</taxon>
        <taxon>Actinomycetes</taxon>
        <taxon>Micrococcales</taxon>
        <taxon>Jonesiaceae</taxon>
    </lineage>
</organism>
<dbReference type="EMBL" id="CP146203">
    <property type="protein sequence ID" value="XBH20251.1"/>
    <property type="molecule type" value="Genomic_DNA"/>
</dbReference>
<dbReference type="InterPro" id="IPR014710">
    <property type="entry name" value="RmlC-like_jellyroll"/>
</dbReference>
<dbReference type="InterPro" id="IPR053146">
    <property type="entry name" value="QDO-like"/>
</dbReference>
<reference evidence="2" key="1">
    <citation type="submission" date="2024-02" db="EMBL/GenBank/DDBJ databases">
        <title>Tomenella chthoni gen. nov. sp. nov., a member of the family Jonesiaceae isolated from bat guano.</title>
        <authorList>
            <person name="Miller S.L."/>
            <person name="King J."/>
            <person name="Sankaranarayanan K."/>
            <person name="Lawson P.A."/>
        </authorList>
    </citation>
    <scope>NUCLEOTIDE SEQUENCE</scope>
    <source>
        <strain evidence="2">BS-20</strain>
    </source>
</reference>
<evidence type="ECO:0000259" key="1">
    <source>
        <dbReference type="Pfam" id="PF07883"/>
    </source>
</evidence>
<dbReference type="AlphaFoldDB" id="A0AAU7DU15"/>
<dbReference type="InterPro" id="IPR011051">
    <property type="entry name" value="RmlC_Cupin_sf"/>
</dbReference>
<gene>
    <name evidence="2" type="ORF">V5R04_08270</name>
</gene>
<feature type="domain" description="Cupin type-2" evidence="1">
    <location>
        <begin position="33"/>
        <end position="98"/>
    </location>
</feature>
<proteinExistence type="predicted"/>